<dbReference type="PANTHER" id="PTHR37984">
    <property type="entry name" value="PROTEIN CBG26694"/>
    <property type="match status" value="1"/>
</dbReference>
<dbReference type="SUPFAM" id="SSF56672">
    <property type="entry name" value="DNA/RNA polymerases"/>
    <property type="match status" value="1"/>
</dbReference>
<keyword evidence="4" id="KW-0695">RNA-directed DNA polymerase</keyword>
<evidence type="ECO:0000256" key="4">
    <source>
        <dbReference type="ARBA" id="ARBA00022918"/>
    </source>
</evidence>
<feature type="domain" description="Integrase catalytic" evidence="6">
    <location>
        <begin position="394"/>
        <end position="515"/>
    </location>
</feature>
<dbReference type="GO" id="GO:0042575">
    <property type="term" value="C:DNA polymerase complex"/>
    <property type="evidence" value="ECO:0007669"/>
    <property type="project" value="UniProtKB-ARBA"/>
</dbReference>
<dbReference type="Gene3D" id="3.30.70.270">
    <property type="match status" value="2"/>
</dbReference>
<evidence type="ECO:0000259" key="6">
    <source>
        <dbReference type="PROSITE" id="PS50994"/>
    </source>
</evidence>
<keyword evidence="3" id="KW-0378">Hydrolase</keyword>
<evidence type="ECO:0000256" key="1">
    <source>
        <dbReference type="ARBA" id="ARBA00022695"/>
    </source>
</evidence>
<dbReference type="Proteomes" id="UP000499080">
    <property type="component" value="Unassembled WGS sequence"/>
</dbReference>
<dbReference type="FunFam" id="3.10.20.370:FF:000001">
    <property type="entry name" value="Retrovirus-related Pol polyprotein from transposon 17.6-like protein"/>
    <property type="match status" value="1"/>
</dbReference>
<dbReference type="GO" id="GO:0003676">
    <property type="term" value="F:nucleic acid binding"/>
    <property type="evidence" value="ECO:0007669"/>
    <property type="project" value="InterPro"/>
</dbReference>
<organism evidence="7 8">
    <name type="scientific">Araneus ventricosus</name>
    <name type="common">Orbweaver spider</name>
    <name type="synonym">Epeira ventricosa</name>
    <dbReference type="NCBI Taxonomy" id="182803"/>
    <lineage>
        <taxon>Eukaryota</taxon>
        <taxon>Metazoa</taxon>
        <taxon>Ecdysozoa</taxon>
        <taxon>Arthropoda</taxon>
        <taxon>Chelicerata</taxon>
        <taxon>Arachnida</taxon>
        <taxon>Araneae</taxon>
        <taxon>Araneomorphae</taxon>
        <taxon>Entelegynae</taxon>
        <taxon>Araneoidea</taxon>
        <taxon>Araneidae</taxon>
        <taxon>Araneus</taxon>
    </lineage>
</organism>
<dbReference type="GO" id="GO:0015074">
    <property type="term" value="P:DNA integration"/>
    <property type="evidence" value="ECO:0007669"/>
    <property type="project" value="InterPro"/>
</dbReference>
<keyword evidence="8" id="KW-1185">Reference proteome</keyword>
<keyword evidence="3" id="KW-0255">Endonuclease</keyword>
<dbReference type="Gene3D" id="3.30.420.10">
    <property type="entry name" value="Ribonuclease H-like superfamily/Ribonuclease H"/>
    <property type="match status" value="1"/>
</dbReference>
<reference evidence="7 8" key="1">
    <citation type="journal article" date="2019" name="Sci. Rep.">
        <title>Orb-weaving spider Araneus ventricosus genome elucidates the spidroin gene catalogue.</title>
        <authorList>
            <person name="Kono N."/>
            <person name="Nakamura H."/>
            <person name="Ohtoshi R."/>
            <person name="Moran D.A.P."/>
            <person name="Shinohara A."/>
            <person name="Yoshida Y."/>
            <person name="Fujiwara M."/>
            <person name="Mori M."/>
            <person name="Tomita M."/>
            <person name="Arakawa K."/>
        </authorList>
    </citation>
    <scope>NUCLEOTIDE SEQUENCE [LARGE SCALE GENOMIC DNA]</scope>
</reference>
<dbReference type="InterPro" id="IPR050951">
    <property type="entry name" value="Retrovirus_Pol_polyprotein"/>
</dbReference>
<evidence type="ECO:0000256" key="5">
    <source>
        <dbReference type="ARBA" id="ARBA00023268"/>
    </source>
</evidence>
<dbReference type="EMBL" id="BGPR01004947">
    <property type="protein sequence ID" value="GBN05170.1"/>
    <property type="molecule type" value="Genomic_DNA"/>
</dbReference>
<accession>A0A4Y2KT23</accession>
<evidence type="ECO:0000256" key="3">
    <source>
        <dbReference type="ARBA" id="ARBA00022759"/>
    </source>
</evidence>
<dbReference type="InterPro" id="IPR001584">
    <property type="entry name" value="Integrase_cat-core"/>
</dbReference>
<keyword evidence="1" id="KW-0548">Nucleotidyltransferase</keyword>
<proteinExistence type="predicted"/>
<dbReference type="InterPro" id="IPR043128">
    <property type="entry name" value="Rev_trsase/Diguanyl_cyclase"/>
</dbReference>
<sequence>MTRTTPELAPPSPNDPIIGADFLERFELLIDFRNRRLLDGRTSLFVKGMVKRTKSLGLFEYVFMTFGLRNAAQTMQRYIDSIIRDIPSCYSYVDDLLIDSVDQESRKSDLDLVFSKLSEHGIVELRRFLATLKFYHRFLKDAAKEHACLHSLVNNKDKKDNTPITWTEDAQSSFESCKRLIANATALSFPAADVRLSLMTDASDFAVGAVLQEHIESTVEPLSFFSRKLSATEKKYSTFDRESMSFYLSVKHFRYMLEGREVVIYTDHKPLVFAFTKKHGNITPRQIRYLELINQFTTDIRYIAGSDNVVADTFSRISQINLVNLNDFSGLAEDQFSDHKLESLMGSGTSLEPRPMYFASSEKPLYCDVSTGTVRPSCIQCQKSKVTRHTKSAVGHFPLPSTRFPHVHIDVVGPLSPVRGMTYLLTCVDRFTRWPEAFPIPDQSADTIARTFLLGWISRFGVPEKVISDRGTNFQSNLFSSLSKFLGVEQTRTTAYHPESNGAVQRFHRHLKSALMAHLPDNWLDTLPLILLGIRSSFKQDLATSSAELVYGTILKLLGEFF</sequence>
<name>A0A4Y2KT23_ARAVE</name>
<dbReference type="InterPro" id="IPR043502">
    <property type="entry name" value="DNA/RNA_pol_sf"/>
</dbReference>
<dbReference type="InterPro" id="IPR041577">
    <property type="entry name" value="RT_RNaseH_2"/>
</dbReference>
<dbReference type="FunFam" id="3.30.420.10:FF:000032">
    <property type="entry name" value="Retrovirus-related Pol polyprotein from transposon 297-like Protein"/>
    <property type="match status" value="1"/>
</dbReference>
<evidence type="ECO:0000313" key="7">
    <source>
        <dbReference type="EMBL" id="GBN05170.1"/>
    </source>
</evidence>
<dbReference type="SUPFAM" id="SSF53098">
    <property type="entry name" value="Ribonuclease H-like"/>
    <property type="match status" value="1"/>
</dbReference>
<keyword evidence="1" id="KW-0808">Transferase</keyword>
<keyword evidence="5" id="KW-0511">Multifunctional enzyme</keyword>
<comment type="caution">
    <text evidence="7">The sequence shown here is derived from an EMBL/GenBank/DDBJ whole genome shotgun (WGS) entry which is preliminary data.</text>
</comment>
<evidence type="ECO:0000256" key="2">
    <source>
        <dbReference type="ARBA" id="ARBA00022722"/>
    </source>
</evidence>
<dbReference type="InterPro" id="IPR000477">
    <property type="entry name" value="RT_dom"/>
</dbReference>
<dbReference type="GO" id="GO:0004519">
    <property type="term" value="F:endonuclease activity"/>
    <property type="evidence" value="ECO:0007669"/>
    <property type="project" value="UniProtKB-KW"/>
</dbReference>
<dbReference type="InterPro" id="IPR012337">
    <property type="entry name" value="RNaseH-like_sf"/>
</dbReference>
<dbReference type="Gene3D" id="3.10.10.10">
    <property type="entry name" value="HIV Type 1 Reverse Transcriptase, subunit A, domain 1"/>
    <property type="match status" value="1"/>
</dbReference>
<protein>
    <submittedName>
        <fullName evidence="7">Retrovirus-related Pol polyprotein from transposon opus</fullName>
    </submittedName>
</protein>
<dbReference type="PANTHER" id="PTHR37984:SF5">
    <property type="entry name" value="PROTEIN NYNRIN-LIKE"/>
    <property type="match status" value="1"/>
</dbReference>
<dbReference type="OrthoDB" id="422540at2759"/>
<dbReference type="Pfam" id="PF00078">
    <property type="entry name" value="RVT_1"/>
    <property type="match status" value="1"/>
</dbReference>
<keyword evidence="2" id="KW-0540">Nuclease</keyword>
<dbReference type="AlphaFoldDB" id="A0A4Y2KT23"/>
<dbReference type="PROSITE" id="PS50994">
    <property type="entry name" value="INTEGRASE"/>
    <property type="match status" value="1"/>
</dbReference>
<gene>
    <name evidence="7" type="primary">pol_1763</name>
    <name evidence="7" type="ORF">AVEN_230508_1</name>
</gene>
<dbReference type="GO" id="GO:0003964">
    <property type="term" value="F:RNA-directed DNA polymerase activity"/>
    <property type="evidence" value="ECO:0007669"/>
    <property type="project" value="UniProtKB-KW"/>
</dbReference>
<dbReference type="CDD" id="cd09274">
    <property type="entry name" value="RNase_HI_RT_Ty3"/>
    <property type="match status" value="1"/>
</dbReference>
<evidence type="ECO:0000313" key="8">
    <source>
        <dbReference type="Proteomes" id="UP000499080"/>
    </source>
</evidence>
<dbReference type="Pfam" id="PF00665">
    <property type="entry name" value="rve"/>
    <property type="match status" value="1"/>
</dbReference>
<dbReference type="Pfam" id="PF17919">
    <property type="entry name" value="RT_RNaseH_2"/>
    <property type="match status" value="1"/>
</dbReference>
<dbReference type="InterPro" id="IPR036397">
    <property type="entry name" value="RNaseH_sf"/>
</dbReference>